<reference evidence="1" key="1">
    <citation type="journal article" date="2023" name="IScience">
        <title>Live-bearing cockroach genome reveals convergent evolutionary mechanisms linked to viviparity in insects and beyond.</title>
        <authorList>
            <person name="Fouks B."/>
            <person name="Harrison M.C."/>
            <person name="Mikhailova A.A."/>
            <person name="Marchal E."/>
            <person name="English S."/>
            <person name="Carruthers M."/>
            <person name="Jennings E.C."/>
            <person name="Chiamaka E.L."/>
            <person name="Frigard R.A."/>
            <person name="Pippel M."/>
            <person name="Attardo G.M."/>
            <person name="Benoit J.B."/>
            <person name="Bornberg-Bauer E."/>
            <person name="Tobe S.S."/>
        </authorList>
    </citation>
    <scope>NUCLEOTIDE SEQUENCE</scope>
    <source>
        <strain evidence="1">Stay&amp;Tobe</strain>
    </source>
</reference>
<evidence type="ECO:0000313" key="2">
    <source>
        <dbReference type="Proteomes" id="UP001233999"/>
    </source>
</evidence>
<sequence>NMKQYIFSKENQFNRVNGSTPYTMKNGLLLCSLYISVLFCKFPPPPFRKIEFNHFA</sequence>
<accession>A0AAD8EEZ4</accession>
<name>A0AAD8EEZ4_DIPPU</name>
<keyword evidence="2" id="KW-1185">Reference proteome</keyword>
<gene>
    <name evidence="1" type="ORF">L9F63_028150</name>
</gene>
<evidence type="ECO:0000313" key="1">
    <source>
        <dbReference type="EMBL" id="KAJ9588040.1"/>
    </source>
</evidence>
<reference evidence="1" key="2">
    <citation type="submission" date="2023-05" db="EMBL/GenBank/DDBJ databases">
        <authorList>
            <person name="Fouks B."/>
        </authorList>
    </citation>
    <scope>NUCLEOTIDE SEQUENCE</scope>
    <source>
        <strain evidence="1">Stay&amp;Tobe</strain>
        <tissue evidence="1">Testes</tissue>
    </source>
</reference>
<feature type="non-terminal residue" evidence="1">
    <location>
        <position position="56"/>
    </location>
</feature>
<proteinExistence type="predicted"/>
<comment type="caution">
    <text evidence="1">The sequence shown here is derived from an EMBL/GenBank/DDBJ whole genome shotgun (WGS) entry which is preliminary data.</text>
</comment>
<feature type="non-terminal residue" evidence="1">
    <location>
        <position position="1"/>
    </location>
</feature>
<protein>
    <submittedName>
        <fullName evidence="1">Uncharacterized protein</fullName>
    </submittedName>
</protein>
<organism evidence="1 2">
    <name type="scientific">Diploptera punctata</name>
    <name type="common">Pacific beetle cockroach</name>
    <dbReference type="NCBI Taxonomy" id="6984"/>
    <lineage>
        <taxon>Eukaryota</taxon>
        <taxon>Metazoa</taxon>
        <taxon>Ecdysozoa</taxon>
        <taxon>Arthropoda</taxon>
        <taxon>Hexapoda</taxon>
        <taxon>Insecta</taxon>
        <taxon>Pterygota</taxon>
        <taxon>Neoptera</taxon>
        <taxon>Polyneoptera</taxon>
        <taxon>Dictyoptera</taxon>
        <taxon>Blattodea</taxon>
        <taxon>Blaberoidea</taxon>
        <taxon>Blaberidae</taxon>
        <taxon>Diplopterinae</taxon>
        <taxon>Diploptera</taxon>
    </lineage>
</organism>
<dbReference type="AlphaFoldDB" id="A0AAD8EEZ4"/>
<dbReference type="Proteomes" id="UP001233999">
    <property type="component" value="Unassembled WGS sequence"/>
</dbReference>
<dbReference type="EMBL" id="JASPKZ010005783">
    <property type="protein sequence ID" value="KAJ9588040.1"/>
    <property type="molecule type" value="Genomic_DNA"/>
</dbReference>